<gene>
    <name evidence="1" type="ORF">H9634_02875</name>
</gene>
<proteinExistence type="predicted"/>
<accession>A0ABR8WRV2</accession>
<dbReference type="PROSITE" id="PS51257">
    <property type="entry name" value="PROKAR_LIPOPROTEIN"/>
    <property type="match status" value="1"/>
</dbReference>
<name>A0ABR8WRV2_9MICO</name>
<organism evidence="1 2">
    <name type="scientific">Brevibacterium gallinarum</name>
    <dbReference type="NCBI Taxonomy" id="2762220"/>
    <lineage>
        <taxon>Bacteria</taxon>
        <taxon>Bacillati</taxon>
        <taxon>Actinomycetota</taxon>
        <taxon>Actinomycetes</taxon>
        <taxon>Micrococcales</taxon>
        <taxon>Brevibacteriaceae</taxon>
        <taxon>Brevibacterium</taxon>
    </lineage>
</organism>
<evidence type="ECO:0000313" key="2">
    <source>
        <dbReference type="Proteomes" id="UP000651517"/>
    </source>
</evidence>
<comment type="caution">
    <text evidence="1">The sequence shown here is derived from an EMBL/GenBank/DDBJ whole genome shotgun (WGS) entry which is preliminary data.</text>
</comment>
<dbReference type="Proteomes" id="UP000651517">
    <property type="component" value="Unassembled WGS sequence"/>
</dbReference>
<evidence type="ECO:0000313" key="1">
    <source>
        <dbReference type="EMBL" id="MBD8019725.1"/>
    </source>
</evidence>
<evidence type="ECO:0008006" key="3">
    <source>
        <dbReference type="Google" id="ProtNLM"/>
    </source>
</evidence>
<reference evidence="1 2" key="1">
    <citation type="submission" date="2020-08" db="EMBL/GenBank/DDBJ databases">
        <title>A Genomic Blueprint of the Chicken Gut Microbiome.</title>
        <authorList>
            <person name="Gilroy R."/>
            <person name="Ravi A."/>
            <person name="Getino M."/>
            <person name="Pursley I."/>
            <person name="Horton D.L."/>
            <person name="Alikhan N.-F."/>
            <person name="Baker D."/>
            <person name="Gharbi K."/>
            <person name="Hall N."/>
            <person name="Watson M."/>
            <person name="Adriaenssens E.M."/>
            <person name="Foster-Nyarko E."/>
            <person name="Jarju S."/>
            <person name="Secka A."/>
            <person name="Antonio M."/>
            <person name="Oren A."/>
            <person name="Chaudhuri R."/>
            <person name="La Ragione R.M."/>
            <person name="Hildebrand F."/>
            <person name="Pallen M.J."/>
        </authorList>
    </citation>
    <scope>NUCLEOTIDE SEQUENCE [LARGE SCALE GENOMIC DNA]</scope>
    <source>
        <strain evidence="1 2">Re57</strain>
    </source>
</reference>
<dbReference type="EMBL" id="JACSPY010000002">
    <property type="protein sequence ID" value="MBD8019725.1"/>
    <property type="molecule type" value="Genomic_DNA"/>
</dbReference>
<sequence>MRTHPTPRARHRRALRALAAAGAILTLSGCGLVGIRTSDEPGGPLGIAVAPTQGPEPEPTETGPQIPEGWELHRADFAGECNSRLEVALPPSVKATPGTERGSFIYFTFGSPHDKMAMNISCNESFRQSPVEELQFEKEYEFSYGDSTKLADRDVRVDNGAGWAYKAEVNEKSSLMIGLAGGSAAKGYAFAVYAAQQAEGRMETISVTTVALEDSPEAVEAAEEITQHVFVDKQLLIIPDWQ</sequence>
<dbReference type="RefSeq" id="WP_191725285.1">
    <property type="nucleotide sequence ID" value="NZ_JACSPY010000002.1"/>
</dbReference>
<keyword evidence="2" id="KW-1185">Reference proteome</keyword>
<protein>
    <recommendedName>
        <fullName evidence="3">Lipoprotein</fullName>
    </recommendedName>
</protein>